<dbReference type="RefSeq" id="WP_196419062.1">
    <property type="nucleotide sequence ID" value="NZ_JADQTO010000026.1"/>
</dbReference>
<proteinExistence type="predicted"/>
<sequence length="131" mass="14053">MSSIIDFYLAPDDAAAAGGPGDGESAEYGNFDAYTALFEWEALLTGRDAMELIESDDSPDVGDLVFRARGELVTALAEASPERLAWVTREWIAGDEAGVEDEELALELVTEVAGLARTARATGRHLYLQVS</sequence>
<dbReference type="AlphaFoldDB" id="A0A931CJF6"/>
<evidence type="ECO:0000313" key="2">
    <source>
        <dbReference type="Proteomes" id="UP000598146"/>
    </source>
</evidence>
<protein>
    <recommendedName>
        <fullName evidence="3">DUF1877 family protein</fullName>
    </recommendedName>
</protein>
<reference evidence="1" key="1">
    <citation type="submission" date="2020-11" db="EMBL/GenBank/DDBJ databases">
        <title>Isolation and identification of active actinomycetes.</title>
        <authorList>
            <person name="Sun X."/>
        </authorList>
    </citation>
    <scope>NUCLEOTIDE SEQUENCE</scope>
    <source>
        <strain evidence="1">NEAU-A11</strain>
    </source>
</reference>
<accession>A0A931CJF6</accession>
<dbReference type="EMBL" id="JADQTO010000026">
    <property type="protein sequence ID" value="MBG0567288.1"/>
    <property type="molecule type" value="Genomic_DNA"/>
</dbReference>
<evidence type="ECO:0008006" key="3">
    <source>
        <dbReference type="Google" id="ProtNLM"/>
    </source>
</evidence>
<evidence type="ECO:0000313" key="1">
    <source>
        <dbReference type="EMBL" id="MBG0567288.1"/>
    </source>
</evidence>
<comment type="caution">
    <text evidence="1">The sequence shown here is derived from an EMBL/GenBank/DDBJ whole genome shotgun (WGS) entry which is preliminary data.</text>
</comment>
<organism evidence="1 2">
    <name type="scientific">Actinoplanes aureus</name>
    <dbReference type="NCBI Taxonomy" id="2792083"/>
    <lineage>
        <taxon>Bacteria</taxon>
        <taxon>Bacillati</taxon>
        <taxon>Actinomycetota</taxon>
        <taxon>Actinomycetes</taxon>
        <taxon>Micromonosporales</taxon>
        <taxon>Micromonosporaceae</taxon>
        <taxon>Actinoplanes</taxon>
    </lineage>
</organism>
<name>A0A931CJF6_9ACTN</name>
<gene>
    <name evidence="1" type="ORF">I4J89_38150</name>
</gene>
<dbReference type="Proteomes" id="UP000598146">
    <property type="component" value="Unassembled WGS sequence"/>
</dbReference>
<keyword evidence="2" id="KW-1185">Reference proteome</keyword>